<protein>
    <submittedName>
        <fullName evidence="2">Agglutination/immobilization antigen</fullName>
    </submittedName>
</protein>
<keyword evidence="1" id="KW-0812">Transmembrane</keyword>
<feature type="non-terminal residue" evidence="2">
    <location>
        <position position="1"/>
    </location>
</feature>
<reference evidence="2" key="1">
    <citation type="submission" date="2010-10" db="EMBL/GenBank/DDBJ databases">
        <title>Molecular cloning of agglutination/immobilization antigen from Cryptocaryon irritans.</title>
        <authorList>
            <person name="Wang G."/>
            <person name="Lin Y."/>
            <person name="Song Y."/>
        </authorList>
    </citation>
    <scope>NUCLEOTIDE SEQUENCE</scope>
    <source>
        <strain evidence="2">Kaoshiung-1</strain>
    </source>
</reference>
<accession>F4ZZF8</accession>
<keyword evidence="1" id="KW-0472">Membrane</keyword>
<keyword evidence="1" id="KW-1133">Transmembrane helix</keyword>
<dbReference type="EMBL" id="HQ384386">
    <property type="protein sequence ID" value="AEE39297.1"/>
    <property type="molecule type" value="mRNA"/>
</dbReference>
<evidence type="ECO:0000256" key="1">
    <source>
        <dbReference type="SAM" id="Phobius"/>
    </source>
</evidence>
<evidence type="ECO:0000313" key="2">
    <source>
        <dbReference type="EMBL" id="AEE39297.1"/>
    </source>
</evidence>
<name>F4ZZF8_9CILI</name>
<proteinExistence type="evidence at transcript level"/>
<organism evidence="2">
    <name type="scientific">Cryptocaryon irritans</name>
    <dbReference type="NCBI Taxonomy" id="153251"/>
    <lineage>
        <taxon>Eukaryota</taxon>
        <taxon>Sar</taxon>
        <taxon>Alveolata</taxon>
        <taxon>Ciliophora</taxon>
        <taxon>Ciliophora incertae sedis</taxon>
        <taxon>Cryptocaryon</taxon>
    </lineage>
</organism>
<dbReference type="AlphaFoldDB" id="F4ZZF8"/>
<sequence>AVADWTGTFVVTKSSCNQYCGWKVGTQVVITEKTATVATWTGTTFTSDTTNAEITAAGVCQYAKEKTAAAIAKVDILSKTDDCTIATGACVTMGQKAATTANTEFKRDTTVATKPLQITYPQWTLLPLTTSTATAASDIAAKCITEADMVDTTVDVKGLSGTVTLTSASCGTCTWDSTKTLKITQDSTKKYMVKLEGTIKENPAGSCTGKLTNAENCHAIKDSTAEKYYLYGCTTLWTPTGGIPITLTTASGKTTLSMSWSDSASTACKVEGSFAAGTTTNAIKIFSGLSMMLLLALALLFK</sequence>
<feature type="transmembrane region" description="Helical" evidence="1">
    <location>
        <begin position="282"/>
        <end position="301"/>
    </location>
</feature>